<keyword evidence="3" id="KW-0238">DNA-binding</keyword>
<organism evidence="8 9">
    <name type="scientific">Aspergillus calidoustus</name>
    <dbReference type="NCBI Taxonomy" id="454130"/>
    <lineage>
        <taxon>Eukaryota</taxon>
        <taxon>Fungi</taxon>
        <taxon>Dikarya</taxon>
        <taxon>Ascomycota</taxon>
        <taxon>Pezizomycotina</taxon>
        <taxon>Eurotiomycetes</taxon>
        <taxon>Eurotiomycetidae</taxon>
        <taxon>Eurotiales</taxon>
        <taxon>Aspergillaceae</taxon>
        <taxon>Aspergillus</taxon>
        <taxon>Aspergillus subgen. Nidulantes</taxon>
    </lineage>
</organism>
<dbReference type="EMBL" id="CDMC01000019">
    <property type="protein sequence ID" value="CEL10596.1"/>
    <property type="molecule type" value="Genomic_DNA"/>
</dbReference>
<dbReference type="OMA" id="PCLIHER"/>
<keyword evidence="5" id="KW-0539">Nucleus</keyword>
<keyword evidence="4" id="KW-0804">Transcription</keyword>
<feature type="compositionally biased region" description="Polar residues" evidence="6">
    <location>
        <begin position="57"/>
        <end position="84"/>
    </location>
</feature>
<evidence type="ECO:0000256" key="4">
    <source>
        <dbReference type="ARBA" id="ARBA00023163"/>
    </source>
</evidence>
<dbReference type="InterPro" id="IPR052073">
    <property type="entry name" value="Amide_Lactam_Regulators"/>
</dbReference>
<feature type="compositionally biased region" description="Basic and acidic residues" evidence="6">
    <location>
        <begin position="116"/>
        <end position="126"/>
    </location>
</feature>
<dbReference type="CDD" id="cd12148">
    <property type="entry name" value="fungal_TF_MHR"/>
    <property type="match status" value="1"/>
</dbReference>
<feature type="compositionally biased region" description="Basic residues" evidence="6">
    <location>
        <begin position="43"/>
        <end position="52"/>
    </location>
</feature>
<keyword evidence="2" id="KW-0805">Transcription regulation</keyword>
<evidence type="ECO:0000313" key="8">
    <source>
        <dbReference type="EMBL" id="CEL10596.1"/>
    </source>
</evidence>
<evidence type="ECO:0000256" key="3">
    <source>
        <dbReference type="ARBA" id="ARBA00023125"/>
    </source>
</evidence>
<proteinExistence type="predicted"/>
<reference evidence="9" key="1">
    <citation type="journal article" date="2016" name="Genome Announc.">
        <title>Draft genome sequences of fungus Aspergillus calidoustus.</title>
        <authorList>
            <person name="Horn F."/>
            <person name="Linde J."/>
            <person name="Mattern D.J."/>
            <person name="Walther G."/>
            <person name="Guthke R."/>
            <person name="Scherlach K."/>
            <person name="Martin K."/>
            <person name="Brakhage A.A."/>
            <person name="Petzke L."/>
            <person name="Valiante V."/>
        </authorList>
    </citation>
    <scope>NUCLEOTIDE SEQUENCE [LARGE SCALE GENOMIC DNA]</scope>
    <source>
        <strain evidence="9">SF006504</strain>
    </source>
</reference>
<keyword evidence="9" id="KW-1185">Reference proteome</keyword>
<sequence>MELTFLIGKDGRNVKRPQSHRACSLCRRRKKRCSHNPSCLRRSSPRTPKHLHVIPQSDPSSEQTSPLSNTEQELTISSRTSVSEAHTAPEDLDLTGRQFICDTNPVVGLLEDRGSRLHRGRSDRGDVGAWVDQSHTSSPGAVDRNSPLLGGQDLDNQHHVGDSNPVVSLLDGKQPGLQHGHAMHGVVGAWFDQRTSSSLRNGDNEQRSEQETSTSFGSPALPPRGDMEALLNIYFDRIHSLLPLLDEDEIRSQSALGTLSIPLLQAIILVASKDRAATPFLRLGSDTAVLRQERFSERIYNDILKNMPKKEEKKRILTLQILTLLSLHDWGTDGAEESSLHLNQAIHHSETIGLHHLATPERQTKTSLKALFWCLWSLDKWNAAINGRTIMINDCDLSHGVQSAIPMFEPPFRVWLHLADQLSSVIKAYRPIADGARSDEMDVLTFEELIDRSVAWDIRPELLDSFEFYHHAVVLLSTYSNGLQGRSHSRASSIRHSHSVLTLASLCRDKDVRDLSPLSMSAYTLSLVFSITYKLCKTSKLRSVRTQARLNLEMFYTRLKCLSSTWWLAAIMTSLGGRAMENLDRQSRILPDASDEVETPASPRSNGQVSPGYSTTRPLNTQMLDKPASAVNIHDGYLHEQALPPMGPDSFELATLAGADPETFDIFLDNFPDVNFSCAASDQLFWDMEI</sequence>
<evidence type="ECO:0000256" key="1">
    <source>
        <dbReference type="ARBA" id="ARBA00022833"/>
    </source>
</evidence>
<evidence type="ECO:0000256" key="5">
    <source>
        <dbReference type="ARBA" id="ARBA00023242"/>
    </source>
</evidence>
<feature type="compositionally biased region" description="Polar residues" evidence="6">
    <location>
        <begin position="602"/>
        <end position="620"/>
    </location>
</feature>
<dbReference type="GO" id="GO:0000981">
    <property type="term" value="F:DNA-binding transcription factor activity, RNA polymerase II-specific"/>
    <property type="evidence" value="ECO:0007669"/>
    <property type="project" value="InterPro"/>
</dbReference>
<name>A0A0U5H8X8_ASPCI</name>
<feature type="region of interest" description="Disordered" evidence="6">
    <location>
        <begin position="116"/>
        <end position="161"/>
    </location>
</feature>
<feature type="domain" description="Xylanolytic transcriptional activator regulatory" evidence="7">
    <location>
        <begin position="338"/>
        <end position="408"/>
    </location>
</feature>
<dbReference type="GO" id="GO:0003677">
    <property type="term" value="F:DNA binding"/>
    <property type="evidence" value="ECO:0007669"/>
    <property type="project" value="UniProtKB-KW"/>
</dbReference>
<dbReference type="OrthoDB" id="10031947at2759"/>
<dbReference type="GO" id="GO:0006351">
    <property type="term" value="P:DNA-templated transcription"/>
    <property type="evidence" value="ECO:0007669"/>
    <property type="project" value="InterPro"/>
</dbReference>
<feature type="region of interest" description="Disordered" evidence="6">
    <location>
        <begin position="593"/>
        <end position="620"/>
    </location>
</feature>
<evidence type="ECO:0000256" key="6">
    <source>
        <dbReference type="SAM" id="MobiDB-lite"/>
    </source>
</evidence>
<dbReference type="CDD" id="cd00067">
    <property type="entry name" value="GAL4"/>
    <property type="match status" value="1"/>
</dbReference>
<dbReference type="STRING" id="454130.A0A0U5H8X8"/>
<dbReference type="Pfam" id="PF04082">
    <property type="entry name" value="Fungal_trans"/>
    <property type="match status" value="1"/>
</dbReference>
<gene>
    <name evidence="8" type="ORF">ASPCAL13713</name>
</gene>
<feature type="region of interest" description="Disordered" evidence="6">
    <location>
        <begin position="35"/>
        <end position="86"/>
    </location>
</feature>
<evidence type="ECO:0000256" key="2">
    <source>
        <dbReference type="ARBA" id="ARBA00023015"/>
    </source>
</evidence>
<dbReference type="PANTHER" id="PTHR47171:SF6">
    <property type="entry name" value="SPECIFIC TRANSCRIPTION FACTOR, PUTATIVE (AFU_ORTHOLOGUE AFUA_2G06130)-RELATED"/>
    <property type="match status" value="1"/>
</dbReference>
<dbReference type="GO" id="GO:0008270">
    <property type="term" value="F:zinc ion binding"/>
    <property type="evidence" value="ECO:0007669"/>
    <property type="project" value="InterPro"/>
</dbReference>
<keyword evidence="1" id="KW-0862">Zinc</keyword>
<evidence type="ECO:0000259" key="7">
    <source>
        <dbReference type="SMART" id="SM00906"/>
    </source>
</evidence>
<accession>A0A0U5H8X8</accession>
<evidence type="ECO:0000313" key="9">
    <source>
        <dbReference type="Proteomes" id="UP000054771"/>
    </source>
</evidence>
<dbReference type="PANTHER" id="PTHR47171">
    <property type="entry name" value="FARA-RELATED"/>
    <property type="match status" value="1"/>
</dbReference>
<dbReference type="InterPro" id="IPR001138">
    <property type="entry name" value="Zn2Cys6_DnaBD"/>
</dbReference>
<dbReference type="SMART" id="SM00906">
    <property type="entry name" value="Fungal_trans"/>
    <property type="match status" value="1"/>
</dbReference>
<dbReference type="AlphaFoldDB" id="A0A0U5H8X8"/>
<feature type="region of interest" description="Disordered" evidence="6">
    <location>
        <begin position="196"/>
        <end position="223"/>
    </location>
</feature>
<dbReference type="InterPro" id="IPR007219">
    <property type="entry name" value="XnlR_reg_dom"/>
</dbReference>
<dbReference type="Proteomes" id="UP000054771">
    <property type="component" value="Unassembled WGS sequence"/>
</dbReference>
<protein>
    <recommendedName>
        <fullName evidence="7">Xylanolytic transcriptional activator regulatory domain-containing protein</fullName>
    </recommendedName>
</protein>